<gene>
    <name evidence="1" type="ORF">AK812_SmicGene41187</name>
</gene>
<proteinExistence type="predicted"/>
<evidence type="ECO:0000313" key="2">
    <source>
        <dbReference type="Proteomes" id="UP000186817"/>
    </source>
</evidence>
<protein>
    <submittedName>
        <fullName evidence="1">Uncharacterized protein</fullName>
    </submittedName>
</protein>
<sequence>MTASIASSAVHGFRLRVLKQYSSKCAAFLRDSRWVKRALGLGIVRSASDWPGDVDVLAEDQAALSELGLWR</sequence>
<keyword evidence="2" id="KW-1185">Reference proteome</keyword>
<evidence type="ECO:0000313" key="1">
    <source>
        <dbReference type="EMBL" id="OLP78610.1"/>
    </source>
</evidence>
<dbReference type="Proteomes" id="UP000186817">
    <property type="component" value="Unassembled WGS sequence"/>
</dbReference>
<comment type="caution">
    <text evidence="1">The sequence shown here is derived from an EMBL/GenBank/DDBJ whole genome shotgun (WGS) entry which is preliminary data.</text>
</comment>
<reference evidence="1 2" key="1">
    <citation type="submission" date="2016-02" db="EMBL/GenBank/DDBJ databases">
        <title>Genome analysis of coral dinoflagellate symbionts highlights evolutionary adaptations to a symbiotic lifestyle.</title>
        <authorList>
            <person name="Aranda M."/>
            <person name="Li Y."/>
            <person name="Liew Y.J."/>
            <person name="Baumgarten S."/>
            <person name="Simakov O."/>
            <person name="Wilson M."/>
            <person name="Piel J."/>
            <person name="Ashoor H."/>
            <person name="Bougouffa S."/>
            <person name="Bajic V.B."/>
            <person name="Ryu T."/>
            <person name="Ravasi T."/>
            <person name="Bayer T."/>
            <person name="Micklem G."/>
            <person name="Kim H."/>
            <person name="Bhak J."/>
            <person name="Lajeunesse T.C."/>
            <person name="Voolstra C.R."/>
        </authorList>
    </citation>
    <scope>NUCLEOTIDE SEQUENCE [LARGE SCALE GENOMIC DNA]</scope>
    <source>
        <strain evidence="1 2">CCMP2467</strain>
    </source>
</reference>
<organism evidence="1 2">
    <name type="scientific">Symbiodinium microadriaticum</name>
    <name type="common">Dinoflagellate</name>
    <name type="synonym">Zooxanthella microadriatica</name>
    <dbReference type="NCBI Taxonomy" id="2951"/>
    <lineage>
        <taxon>Eukaryota</taxon>
        <taxon>Sar</taxon>
        <taxon>Alveolata</taxon>
        <taxon>Dinophyceae</taxon>
        <taxon>Suessiales</taxon>
        <taxon>Symbiodiniaceae</taxon>
        <taxon>Symbiodinium</taxon>
    </lineage>
</organism>
<dbReference type="AlphaFoldDB" id="A0A1Q9C6R0"/>
<name>A0A1Q9C6R0_SYMMI</name>
<dbReference type="EMBL" id="LSRX01001588">
    <property type="protein sequence ID" value="OLP78610.1"/>
    <property type="molecule type" value="Genomic_DNA"/>
</dbReference>
<accession>A0A1Q9C6R0</accession>